<dbReference type="InterPro" id="IPR046492">
    <property type="entry name" value="DUF6585"/>
</dbReference>
<comment type="caution">
    <text evidence="2">The sequence shown here is derived from an EMBL/GenBank/DDBJ whole genome shotgun (WGS) entry which is preliminary data.</text>
</comment>
<evidence type="ECO:0000256" key="1">
    <source>
        <dbReference type="SAM" id="Phobius"/>
    </source>
</evidence>
<evidence type="ECO:0000313" key="3">
    <source>
        <dbReference type="Proteomes" id="UP000287352"/>
    </source>
</evidence>
<dbReference type="Proteomes" id="UP000287352">
    <property type="component" value="Unassembled WGS sequence"/>
</dbReference>
<dbReference type="EMBL" id="BIFR01000002">
    <property type="protein sequence ID" value="GCE16124.1"/>
    <property type="molecule type" value="Genomic_DNA"/>
</dbReference>
<dbReference type="OrthoDB" id="156557at2"/>
<keyword evidence="1" id="KW-1133">Transmembrane helix</keyword>
<sequence length="279" mass="31145">MEPQLRVIGQNDLSAEATVLAGTYQLGEPQAEYKIGLKKWMVTYIWMGIIGAIIGIVLAVLGLMGMASDDSAWQLAVVGVACFFGCLYLIARYARYPLVRRSWKVVVCAKGFIFTKNGQAEAFAWDQIESVWQEIKVYKKYGTTTGTTYKYTVRRKDGVQVLIDDTFEDNDVLGQKIVEEAHNVQLPLAIEAFHAGQTLHFGPLSISAQGLSNGKELLPWDGTIRRINISNGYFEVKKTDKLLLWANIEVSKIPNVLVLHNLIRYITSPSPEAEQVDAK</sequence>
<gene>
    <name evidence="2" type="ORF">KTT_59830</name>
</gene>
<organism evidence="2 3">
    <name type="scientific">Tengunoibacter tsumagoiensis</name>
    <dbReference type="NCBI Taxonomy" id="2014871"/>
    <lineage>
        <taxon>Bacteria</taxon>
        <taxon>Bacillati</taxon>
        <taxon>Chloroflexota</taxon>
        <taxon>Ktedonobacteria</taxon>
        <taxon>Ktedonobacterales</taxon>
        <taxon>Dictyobacteraceae</taxon>
        <taxon>Tengunoibacter</taxon>
    </lineage>
</organism>
<feature type="transmembrane region" description="Helical" evidence="1">
    <location>
        <begin position="72"/>
        <end position="91"/>
    </location>
</feature>
<dbReference type="AlphaFoldDB" id="A0A402AAC4"/>
<dbReference type="RefSeq" id="WP_126583506.1">
    <property type="nucleotide sequence ID" value="NZ_BIFR01000002.1"/>
</dbReference>
<keyword evidence="1" id="KW-0472">Membrane</keyword>
<evidence type="ECO:0000313" key="2">
    <source>
        <dbReference type="EMBL" id="GCE16124.1"/>
    </source>
</evidence>
<reference evidence="3" key="1">
    <citation type="submission" date="2018-12" db="EMBL/GenBank/DDBJ databases">
        <title>Tengunoibacter tsumagoiensis gen. nov., sp. nov., Dictyobacter kobayashii sp. nov., D. alpinus sp. nov., and D. joshuensis sp. nov. and description of Dictyobacteraceae fam. nov. within the order Ktedonobacterales isolated from Tengu-no-mugimeshi.</title>
        <authorList>
            <person name="Wang C.M."/>
            <person name="Zheng Y."/>
            <person name="Sakai Y."/>
            <person name="Toyoda A."/>
            <person name="Minakuchi Y."/>
            <person name="Abe K."/>
            <person name="Yokota A."/>
            <person name="Yabe S."/>
        </authorList>
    </citation>
    <scope>NUCLEOTIDE SEQUENCE [LARGE SCALE GENOMIC DNA]</scope>
    <source>
        <strain evidence="3">Uno3</strain>
    </source>
</reference>
<protein>
    <submittedName>
        <fullName evidence="2">Uncharacterized protein</fullName>
    </submittedName>
</protein>
<accession>A0A402AAC4</accession>
<name>A0A402AAC4_9CHLR</name>
<keyword evidence="1" id="KW-0812">Transmembrane</keyword>
<feature type="transmembrane region" description="Helical" evidence="1">
    <location>
        <begin position="44"/>
        <end position="66"/>
    </location>
</feature>
<proteinExistence type="predicted"/>
<dbReference type="Pfam" id="PF20226">
    <property type="entry name" value="DUF6585"/>
    <property type="match status" value="1"/>
</dbReference>
<keyword evidence="3" id="KW-1185">Reference proteome</keyword>